<keyword evidence="2" id="KW-0574">Periplasm</keyword>
<keyword evidence="1" id="KW-0732">Signal</keyword>
<dbReference type="GO" id="GO:0030288">
    <property type="term" value="C:outer membrane-bounded periplasmic space"/>
    <property type="evidence" value="ECO:0007669"/>
    <property type="project" value="TreeGrafter"/>
</dbReference>
<sequence>MTTLSRRHTLKLAAASGLVGYLGQIGFSQAQAKKLLKIIAWGGTYGDAMRSSWLEPFAAASGIQSEIQLQSSSMETLASLRANKNRNDADLWFSAIAPTSLAKNDGLLSPIPVGQLKNASQLPAAVVNDTYVGIWSLPYGIIYNAKTVPFEITKWEDLTDKRLKGMVSAPYGANYNGMFIALLALLAGGDEKNVDPGFELAKKMKPNFSIFTTSDSEQIRLLTSGEADVVAFAPVANYFAARKAGAHFRFVCAKPYIPVSISNVAILKDANVEAATRFIDFAISKEPQQKIAQLLGCLPINTQSDVAPALREAVPADTEFRFLQEGVMAGQLSGWNDRWQREIQR</sequence>
<dbReference type="EMBL" id="JADQDO010000012">
    <property type="protein sequence ID" value="MBF9235363.1"/>
    <property type="molecule type" value="Genomic_DNA"/>
</dbReference>
<dbReference type="AlphaFoldDB" id="A0A931BSU9"/>
<evidence type="ECO:0000313" key="4">
    <source>
        <dbReference type="Proteomes" id="UP000599312"/>
    </source>
</evidence>
<dbReference type="GO" id="GO:0030976">
    <property type="term" value="F:thiamine pyrophosphate binding"/>
    <property type="evidence" value="ECO:0007669"/>
    <property type="project" value="TreeGrafter"/>
</dbReference>
<accession>A0A931BSU9</accession>
<protein>
    <submittedName>
        <fullName evidence="3">Extracellular solute-binding protein</fullName>
    </submittedName>
</protein>
<dbReference type="Gene3D" id="3.40.190.10">
    <property type="entry name" value="Periplasmic binding protein-like II"/>
    <property type="match status" value="2"/>
</dbReference>
<dbReference type="InterPro" id="IPR006311">
    <property type="entry name" value="TAT_signal"/>
</dbReference>
<dbReference type="SUPFAM" id="SSF53850">
    <property type="entry name" value="Periplasmic binding protein-like II"/>
    <property type="match status" value="1"/>
</dbReference>
<proteinExistence type="predicted"/>
<dbReference type="InterPro" id="IPR006059">
    <property type="entry name" value="SBP"/>
</dbReference>
<dbReference type="Proteomes" id="UP000599312">
    <property type="component" value="Unassembled WGS sequence"/>
</dbReference>
<keyword evidence="4" id="KW-1185">Reference proteome</keyword>
<dbReference type="GO" id="GO:0015888">
    <property type="term" value="P:thiamine transport"/>
    <property type="evidence" value="ECO:0007669"/>
    <property type="project" value="TreeGrafter"/>
</dbReference>
<dbReference type="PANTHER" id="PTHR30006">
    <property type="entry name" value="THIAMINE-BINDING PERIPLASMIC PROTEIN-RELATED"/>
    <property type="match status" value="1"/>
</dbReference>
<organism evidence="3 4">
    <name type="scientific">Microvirga alba</name>
    <dbReference type="NCBI Taxonomy" id="2791025"/>
    <lineage>
        <taxon>Bacteria</taxon>
        <taxon>Pseudomonadati</taxon>
        <taxon>Pseudomonadota</taxon>
        <taxon>Alphaproteobacteria</taxon>
        <taxon>Hyphomicrobiales</taxon>
        <taxon>Methylobacteriaceae</taxon>
        <taxon>Microvirga</taxon>
    </lineage>
</organism>
<evidence type="ECO:0000256" key="2">
    <source>
        <dbReference type="ARBA" id="ARBA00022764"/>
    </source>
</evidence>
<evidence type="ECO:0000256" key="1">
    <source>
        <dbReference type="ARBA" id="ARBA00022729"/>
    </source>
</evidence>
<name>A0A931BSU9_9HYPH</name>
<dbReference type="PROSITE" id="PS51318">
    <property type="entry name" value="TAT"/>
    <property type="match status" value="1"/>
</dbReference>
<dbReference type="PANTHER" id="PTHR30006:SF2">
    <property type="entry name" value="ABC TRANSPORTER SUBSTRATE-BINDING PROTEIN"/>
    <property type="match status" value="1"/>
</dbReference>
<dbReference type="GO" id="GO:0030975">
    <property type="term" value="F:thiamine binding"/>
    <property type="evidence" value="ECO:0007669"/>
    <property type="project" value="TreeGrafter"/>
</dbReference>
<dbReference type="Pfam" id="PF13416">
    <property type="entry name" value="SBP_bac_8"/>
    <property type="match status" value="1"/>
</dbReference>
<dbReference type="RefSeq" id="WP_196273351.1">
    <property type="nucleotide sequence ID" value="NZ_JADQDO010000012.1"/>
</dbReference>
<comment type="caution">
    <text evidence="3">The sequence shown here is derived from an EMBL/GenBank/DDBJ whole genome shotgun (WGS) entry which is preliminary data.</text>
</comment>
<gene>
    <name evidence="3" type="ORF">I2H38_18515</name>
</gene>
<reference evidence="3" key="1">
    <citation type="submission" date="2020-11" db="EMBL/GenBank/DDBJ databases">
        <authorList>
            <person name="Kim M.K."/>
        </authorList>
    </citation>
    <scope>NUCLEOTIDE SEQUENCE</scope>
    <source>
        <strain evidence="3">BT350</strain>
    </source>
</reference>
<evidence type="ECO:0000313" key="3">
    <source>
        <dbReference type="EMBL" id="MBF9235363.1"/>
    </source>
</evidence>